<dbReference type="PANTHER" id="PTHR36312">
    <property type="entry name" value="THIONIN-LIKE PROTEIN 1"/>
    <property type="match status" value="1"/>
</dbReference>
<evidence type="ECO:0008006" key="4">
    <source>
        <dbReference type="Google" id="ProtNLM"/>
    </source>
</evidence>
<dbReference type="PANTHER" id="PTHR36312:SF1">
    <property type="entry name" value="OS01G0594500 PROTEIN"/>
    <property type="match status" value="1"/>
</dbReference>
<dbReference type="AlphaFoldDB" id="A0AAN7FHW7"/>
<feature type="signal peptide" evidence="1">
    <location>
        <begin position="1"/>
        <end position="24"/>
    </location>
</feature>
<proteinExistence type="predicted"/>
<sequence length="111" mass="12334">MEKKYASLLLLCFLMGVLVKESTASFKSCYQGCFILCIITPNQSAISCPFKCLIDCIKPSFPIDFTHRDNDYFCKLGCASSLCTNFSTKEFPSEEKVDSCVDSCSQSCTKS</sequence>
<reference evidence="2 3" key="1">
    <citation type="journal article" date="2023" name="G3 (Bethesda)">
        <title>A haplotype-resolved chromosome-scale genome for Quercus rubra L. provides insights into the genetics of adaptive traits for red oak species.</title>
        <authorList>
            <person name="Kapoor B."/>
            <person name="Jenkins J."/>
            <person name="Schmutz J."/>
            <person name="Zhebentyayeva T."/>
            <person name="Kuelheim C."/>
            <person name="Coggeshall M."/>
            <person name="Heim C."/>
            <person name="Lasky J.R."/>
            <person name="Leites L."/>
            <person name="Islam-Faridi N."/>
            <person name="Romero-Severson J."/>
            <person name="DeLeo V.L."/>
            <person name="Lucas S.M."/>
            <person name="Lazic D."/>
            <person name="Gailing O."/>
            <person name="Carlson J."/>
            <person name="Staton M."/>
        </authorList>
    </citation>
    <scope>NUCLEOTIDE SEQUENCE [LARGE SCALE GENOMIC DNA]</scope>
    <source>
        <strain evidence="2">Pseudo-F2</strain>
    </source>
</reference>
<dbReference type="Proteomes" id="UP001324115">
    <property type="component" value="Unassembled WGS sequence"/>
</dbReference>
<evidence type="ECO:0000313" key="2">
    <source>
        <dbReference type="EMBL" id="KAK4590570.1"/>
    </source>
</evidence>
<protein>
    <recommendedName>
        <fullName evidence="4">Thionin-like protein 2</fullName>
    </recommendedName>
</protein>
<organism evidence="2 3">
    <name type="scientific">Quercus rubra</name>
    <name type="common">Northern red oak</name>
    <name type="synonym">Quercus borealis</name>
    <dbReference type="NCBI Taxonomy" id="3512"/>
    <lineage>
        <taxon>Eukaryota</taxon>
        <taxon>Viridiplantae</taxon>
        <taxon>Streptophyta</taxon>
        <taxon>Embryophyta</taxon>
        <taxon>Tracheophyta</taxon>
        <taxon>Spermatophyta</taxon>
        <taxon>Magnoliopsida</taxon>
        <taxon>eudicotyledons</taxon>
        <taxon>Gunneridae</taxon>
        <taxon>Pentapetalae</taxon>
        <taxon>rosids</taxon>
        <taxon>fabids</taxon>
        <taxon>Fagales</taxon>
        <taxon>Fagaceae</taxon>
        <taxon>Quercus</taxon>
    </lineage>
</organism>
<accession>A0AAN7FHW7</accession>
<evidence type="ECO:0000313" key="3">
    <source>
        <dbReference type="Proteomes" id="UP001324115"/>
    </source>
</evidence>
<feature type="chain" id="PRO_5042856751" description="Thionin-like protein 2" evidence="1">
    <location>
        <begin position="25"/>
        <end position="111"/>
    </location>
</feature>
<dbReference type="EMBL" id="JAXUIC010000005">
    <property type="protein sequence ID" value="KAK4590570.1"/>
    <property type="molecule type" value="Genomic_DNA"/>
</dbReference>
<name>A0AAN7FHW7_QUERU</name>
<dbReference type="InterPro" id="IPR038975">
    <property type="entry name" value="THNL"/>
</dbReference>
<evidence type="ECO:0000256" key="1">
    <source>
        <dbReference type="SAM" id="SignalP"/>
    </source>
</evidence>
<keyword evidence="1" id="KW-0732">Signal</keyword>
<keyword evidence="3" id="KW-1185">Reference proteome</keyword>
<gene>
    <name evidence="2" type="ORF">RGQ29_020935</name>
</gene>
<comment type="caution">
    <text evidence="2">The sequence shown here is derived from an EMBL/GenBank/DDBJ whole genome shotgun (WGS) entry which is preliminary data.</text>
</comment>